<comment type="similarity">
    <text evidence="4">Belongs to the class I-like SAM-binding methyltransferase superfamily. RNA M5U methyltransferase family.</text>
</comment>
<dbReference type="AlphaFoldDB" id="A2FNS0"/>
<dbReference type="VEuPathDB" id="TrichDB:TVAG_137180"/>
<reference evidence="6" key="1">
    <citation type="submission" date="2006-10" db="EMBL/GenBank/DDBJ databases">
        <authorList>
            <person name="Amadeo P."/>
            <person name="Zhao Q."/>
            <person name="Wortman J."/>
            <person name="Fraser-Liggett C."/>
            <person name="Carlton J."/>
        </authorList>
    </citation>
    <scope>NUCLEOTIDE SEQUENCE</scope>
    <source>
        <strain evidence="6">G3</strain>
    </source>
</reference>
<keyword evidence="1 4" id="KW-0489">Methyltransferase</keyword>
<keyword evidence="2 4" id="KW-0808">Transferase</keyword>
<evidence type="ECO:0000256" key="2">
    <source>
        <dbReference type="ARBA" id="ARBA00022679"/>
    </source>
</evidence>
<sequence>MGITSSSPFEVTPALETLKQTPKGQPCALLVIGVCESWSEQRFAKFLSRYNISFTNVQKIRGENYAILYFANNQERITAYSFLHDCKVSDNTFVVKPYVEYDPPPMPYATQSEIVKASTLKTQTVYERKYLFMNVPAEERLKRKKTETESFLREVYSEPLEIVESPLEYTCHSRVDLIAGYDINGEICVGFNSSSRVNAMIIQIDDSFKVPKQVIEIASVFKSYISKSIFPPYDYDLRTGKWMKLSIRITSTNKVLITVATKGGLPLDEVDKLKSVLSPHANSIYWLKCDENQASFNNPHHTISGAQFVVEKIRDLAFPIYPFTVFPQNFYIFDKVIDTIKEMASLDENTVLVDFCCGTGVNCLSLSKSVKRCIGIDSSESNIATSQRNAEENQIKNAYFVIGGQSSLGDIANNVTGTERLVGFLDTSQIGPHTEILKNASFCTKLKSLVYVTKSPSTLRYDLFRNFPDMEIKKVKLFDIDPLTIESQLVAFLTRKTV</sequence>
<gene>
    <name evidence="6" type="ORF">TVAG_137180</name>
</gene>
<dbReference type="GO" id="GO:0003676">
    <property type="term" value="F:nucleic acid binding"/>
    <property type="evidence" value="ECO:0007669"/>
    <property type="project" value="InterPro"/>
</dbReference>
<dbReference type="EMBL" id="DS113912">
    <property type="protein sequence ID" value="EAX93433.1"/>
    <property type="molecule type" value="Genomic_DNA"/>
</dbReference>
<evidence type="ECO:0000256" key="4">
    <source>
        <dbReference type="PROSITE-ProRule" id="PRU01024"/>
    </source>
</evidence>
<dbReference type="GO" id="GO:0036261">
    <property type="term" value="P:7-methylguanosine cap hypermethylation"/>
    <property type="evidence" value="ECO:0007669"/>
    <property type="project" value="InterPro"/>
</dbReference>
<dbReference type="Pfam" id="PF13847">
    <property type="entry name" value="Methyltransf_31"/>
    <property type="match status" value="1"/>
</dbReference>
<name>A2FNS0_TRIV3</name>
<dbReference type="InterPro" id="IPR029063">
    <property type="entry name" value="SAM-dependent_MTases_sf"/>
</dbReference>
<evidence type="ECO:0000256" key="3">
    <source>
        <dbReference type="ARBA" id="ARBA00022691"/>
    </source>
</evidence>
<dbReference type="PANTHER" id="PTHR45904:SF2">
    <property type="entry name" value="TRNA (URACIL-5-)-METHYLTRANSFERASE HOMOLOG A"/>
    <property type="match status" value="1"/>
</dbReference>
<evidence type="ECO:0000259" key="5">
    <source>
        <dbReference type="Pfam" id="PF13847"/>
    </source>
</evidence>
<dbReference type="RefSeq" id="XP_001306363.1">
    <property type="nucleotide sequence ID" value="XM_001306362.1"/>
</dbReference>
<dbReference type="InterPro" id="IPR045850">
    <property type="entry name" value="TRM2_met"/>
</dbReference>
<feature type="binding site" evidence="4">
    <location>
        <position position="426"/>
    </location>
    <ligand>
        <name>S-adenosyl-L-methionine</name>
        <dbReference type="ChEBI" id="CHEBI:59789"/>
    </ligand>
</feature>
<evidence type="ECO:0000313" key="7">
    <source>
        <dbReference type="Proteomes" id="UP000001542"/>
    </source>
</evidence>
<organism evidence="6 7">
    <name type="scientific">Trichomonas vaginalis (strain ATCC PRA-98 / G3)</name>
    <dbReference type="NCBI Taxonomy" id="412133"/>
    <lineage>
        <taxon>Eukaryota</taxon>
        <taxon>Metamonada</taxon>
        <taxon>Parabasalia</taxon>
        <taxon>Trichomonadida</taxon>
        <taxon>Trichomonadidae</taxon>
        <taxon>Trichomonas</taxon>
    </lineage>
</organism>
<accession>A2FNS0</accession>
<dbReference type="GO" id="GO:0008173">
    <property type="term" value="F:RNA methyltransferase activity"/>
    <property type="evidence" value="ECO:0007669"/>
    <property type="project" value="InterPro"/>
</dbReference>
<dbReference type="InterPro" id="IPR025714">
    <property type="entry name" value="Methyltranfer_dom"/>
</dbReference>
<dbReference type="SMR" id="A2FNS0"/>
<dbReference type="Gene3D" id="3.40.50.150">
    <property type="entry name" value="Vaccinia Virus protein VP39"/>
    <property type="match status" value="1"/>
</dbReference>
<dbReference type="VEuPathDB" id="TrichDB:TVAGG3_0558650"/>
<dbReference type="OrthoDB" id="10250660at2759"/>
<dbReference type="InParanoid" id="A2FNS0"/>
<dbReference type="eggNOG" id="KOG2187">
    <property type="taxonomic scope" value="Eukaryota"/>
</dbReference>
<proteinExistence type="inferred from homology"/>
<dbReference type="SUPFAM" id="SSF54928">
    <property type="entry name" value="RNA-binding domain, RBD"/>
    <property type="match status" value="1"/>
</dbReference>
<evidence type="ECO:0000313" key="6">
    <source>
        <dbReference type="EMBL" id="EAX93433.1"/>
    </source>
</evidence>
<dbReference type="STRING" id="5722.A2FNS0"/>
<keyword evidence="7" id="KW-1185">Reference proteome</keyword>
<dbReference type="PANTHER" id="PTHR45904">
    <property type="entry name" value="TRNA (URACIL-5-)-METHYLTRANSFERASE"/>
    <property type="match status" value="1"/>
</dbReference>
<dbReference type="InterPro" id="IPR010280">
    <property type="entry name" value="U5_MeTrfase_fam"/>
</dbReference>
<feature type="domain" description="Methyltransferase" evidence="5">
    <location>
        <begin position="347"/>
        <end position="403"/>
    </location>
</feature>
<dbReference type="Gene3D" id="2.40.50.1070">
    <property type="match status" value="1"/>
</dbReference>
<keyword evidence="3 4" id="KW-0949">S-adenosyl-L-methionine</keyword>
<evidence type="ECO:0000256" key="1">
    <source>
        <dbReference type="ARBA" id="ARBA00022603"/>
    </source>
</evidence>
<feature type="binding site" evidence="4">
    <location>
        <position position="377"/>
    </location>
    <ligand>
        <name>S-adenosyl-L-methionine</name>
        <dbReference type="ChEBI" id="CHEBI:59789"/>
    </ligand>
</feature>
<dbReference type="KEGG" id="tva:4751151"/>
<dbReference type="InterPro" id="IPR035979">
    <property type="entry name" value="RBD_domain_sf"/>
</dbReference>
<dbReference type="Proteomes" id="UP000001542">
    <property type="component" value="Unassembled WGS sequence"/>
</dbReference>
<dbReference type="SUPFAM" id="SSF53335">
    <property type="entry name" value="S-adenosyl-L-methionine-dependent methyltransferases"/>
    <property type="match status" value="1"/>
</dbReference>
<dbReference type="PROSITE" id="PS51687">
    <property type="entry name" value="SAM_MT_RNA_M5U"/>
    <property type="match status" value="1"/>
</dbReference>
<reference evidence="6" key="2">
    <citation type="journal article" date="2007" name="Science">
        <title>Draft genome sequence of the sexually transmitted pathogen Trichomonas vaginalis.</title>
        <authorList>
            <person name="Carlton J.M."/>
            <person name="Hirt R.P."/>
            <person name="Silva J.C."/>
            <person name="Delcher A.L."/>
            <person name="Schatz M."/>
            <person name="Zhao Q."/>
            <person name="Wortman J.R."/>
            <person name="Bidwell S.L."/>
            <person name="Alsmark U.C.M."/>
            <person name="Besteiro S."/>
            <person name="Sicheritz-Ponten T."/>
            <person name="Noel C.J."/>
            <person name="Dacks J.B."/>
            <person name="Foster P.G."/>
            <person name="Simillion C."/>
            <person name="Van de Peer Y."/>
            <person name="Miranda-Saavedra D."/>
            <person name="Barton G.J."/>
            <person name="Westrop G.D."/>
            <person name="Mueller S."/>
            <person name="Dessi D."/>
            <person name="Fiori P.L."/>
            <person name="Ren Q."/>
            <person name="Paulsen I."/>
            <person name="Zhang H."/>
            <person name="Bastida-Corcuera F.D."/>
            <person name="Simoes-Barbosa A."/>
            <person name="Brown M.T."/>
            <person name="Hayes R.D."/>
            <person name="Mukherjee M."/>
            <person name="Okumura C.Y."/>
            <person name="Schneider R."/>
            <person name="Smith A.J."/>
            <person name="Vanacova S."/>
            <person name="Villalvazo M."/>
            <person name="Haas B.J."/>
            <person name="Pertea M."/>
            <person name="Feldblyum T.V."/>
            <person name="Utterback T.R."/>
            <person name="Shu C.L."/>
            <person name="Osoegawa K."/>
            <person name="de Jong P.J."/>
            <person name="Hrdy I."/>
            <person name="Horvathova L."/>
            <person name="Zubacova Z."/>
            <person name="Dolezal P."/>
            <person name="Malik S.B."/>
            <person name="Logsdon J.M. Jr."/>
            <person name="Henze K."/>
            <person name="Gupta A."/>
            <person name="Wang C.C."/>
            <person name="Dunne R.L."/>
            <person name="Upcroft J.A."/>
            <person name="Upcroft P."/>
            <person name="White O."/>
            <person name="Salzberg S.L."/>
            <person name="Tang P."/>
            <person name="Chiu C.-H."/>
            <person name="Lee Y.-S."/>
            <person name="Embley T.M."/>
            <person name="Coombs G.H."/>
            <person name="Mottram J.C."/>
            <person name="Tachezy J."/>
            <person name="Fraser-Liggett C.M."/>
            <person name="Johnson P.J."/>
        </authorList>
    </citation>
    <scope>NUCLEOTIDE SEQUENCE [LARGE SCALE GENOMIC DNA]</scope>
    <source>
        <strain evidence="6">G3</strain>
    </source>
</reference>
<dbReference type="CDD" id="cd02440">
    <property type="entry name" value="AdoMet_MTases"/>
    <property type="match status" value="1"/>
</dbReference>
<comment type="caution">
    <text evidence="4">Lacks conserved residue(s) required for the propagation of feature annotation.</text>
</comment>
<protein>
    <recommendedName>
        <fullName evidence="5">Methyltransferase domain-containing protein</fullName>
    </recommendedName>
</protein>